<reference evidence="3" key="2">
    <citation type="submission" date="2021-01" db="UniProtKB">
        <authorList>
            <consortium name="EnsemblMetazoa"/>
        </authorList>
    </citation>
    <scope>IDENTIFICATION</scope>
</reference>
<feature type="compositionally biased region" description="Pro residues" evidence="1">
    <location>
        <begin position="454"/>
        <end position="463"/>
    </location>
</feature>
<dbReference type="InterPro" id="IPR001584">
    <property type="entry name" value="Integrase_cat-core"/>
</dbReference>
<dbReference type="GeneID" id="100892515"/>
<dbReference type="OrthoDB" id="413122at2759"/>
<dbReference type="OMA" id="ARHICED"/>
<organism evidence="3 4">
    <name type="scientific">Strongylocentrotus purpuratus</name>
    <name type="common">Purple sea urchin</name>
    <dbReference type="NCBI Taxonomy" id="7668"/>
    <lineage>
        <taxon>Eukaryota</taxon>
        <taxon>Metazoa</taxon>
        <taxon>Echinodermata</taxon>
        <taxon>Eleutherozoa</taxon>
        <taxon>Echinozoa</taxon>
        <taxon>Echinoidea</taxon>
        <taxon>Euechinoidea</taxon>
        <taxon>Echinacea</taxon>
        <taxon>Camarodonta</taxon>
        <taxon>Echinidea</taxon>
        <taxon>Strongylocentrotidae</taxon>
        <taxon>Strongylocentrotus</taxon>
    </lineage>
</organism>
<dbReference type="InParanoid" id="A0A7M7T325"/>
<evidence type="ECO:0000259" key="2">
    <source>
        <dbReference type="PROSITE" id="PS50994"/>
    </source>
</evidence>
<feature type="compositionally biased region" description="Pro residues" evidence="1">
    <location>
        <begin position="492"/>
        <end position="501"/>
    </location>
</feature>
<proteinExistence type="predicted"/>
<sequence>MAPKRSASSKAKDIDDDIPDGTSAPSREEKRKRKRTKLIVEYRLKGLSELSFKEQIVLIKSYLKDREYPKGCSQSFRRSLRRRTKTFRLDPEAEDRLQYGKLEHGLPKPKWLEVVGDPDEQKNLMMTNHISEDDGHHLGRDITHKRVTDRYYWQTVGQDCINFVRNCTVCQSSTAPRSKEGTSVGWSPAKSGRVQYGSGVWKQAGVAILGPFERTLRDNKFLVVVWDYFTKWSEAEAIPYTSSLLIARFLYSVMTRLGWVRITFYDEPSDFVQEIQDEFSSISRANQTFHAAEKPDDVSLDEPYCNSVMEALFTLTRGHVEDWDQHIDWAMYQYRTTKHPIMGYSPFQLMFNRAPYDPNNTDQNSETYEDHVQESGERKRVLLKDARRILSNARLRHHRRIRRGDEASNTTCPTQPQSQDSPPNQHQQASQQLLPPRQPQQPQHQQQQQHQPPLRLPPPPPQPRHPHPHQQHQPQQQQQQQQPGPRQQGQPPQQPGQPPPHLSQQPPLTQLPPPPPIHQPILTVYQHPEHPQAETQVISSSYAYMDLPALSCP</sequence>
<dbReference type="Proteomes" id="UP000007110">
    <property type="component" value="Unassembled WGS sequence"/>
</dbReference>
<evidence type="ECO:0000256" key="1">
    <source>
        <dbReference type="SAM" id="MobiDB-lite"/>
    </source>
</evidence>
<dbReference type="InterPro" id="IPR050951">
    <property type="entry name" value="Retrovirus_Pol_polyprotein"/>
</dbReference>
<feature type="region of interest" description="Disordered" evidence="1">
    <location>
        <begin position="393"/>
        <end position="521"/>
    </location>
</feature>
<dbReference type="Gene3D" id="1.10.340.70">
    <property type="match status" value="1"/>
</dbReference>
<feature type="compositionally biased region" description="Pro residues" evidence="1">
    <location>
        <begin position="509"/>
        <end position="518"/>
    </location>
</feature>
<dbReference type="AlphaFoldDB" id="A0A7M7T325"/>
<dbReference type="PANTHER" id="PTHR37984">
    <property type="entry name" value="PROTEIN CBG26694"/>
    <property type="match status" value="1"/>
</dbReference>
<protein>
    <recommendedName>
        <fullName evidence="2">Integrase catalytic domain-containing protein</fullName>
    </recommendedName>
</protein>
<name>A0A7M7T325_STRPU</name>
<dbReference type="RefSeq" id="XP_030850197.1">
    <property type="nucleotide sequence ID" value="XM_030994337.1"/>
</dbReference>
<dbReference type="SUPFAM" id="SSF53098">
    <property type="entry name" value="Ribonuclease H-like"/>
    <property type="match status" value="1"/>
</dbReference>
<accession>A0A7M7T325</accession>
<dbReference type="InterPro" id="IPR041588">
    <property type="entry name" value="Integrase_H2C2"/>
</dbReference>
<feature type="compositionally biased region" description="Low complexity" evidence="1">
    <location>
        <begin position="471"/>
        <end position="491"/>
    </location>
</feature>
<reference evidence="4" key="1">
    <citation type="submission" date="2015-02" db="EMBL/GenBank/DDBJ databases">
        <title>Genome sequencing for Strongylocentrotus purpuratus.</title>
        <authorList>
            <person name="Murali S."/>
            <person name="Liu Y."/>
            <person name="Vee V."/>
            <person name="English A."/>
            <person name="Wang M."/>
            <person name="Skinner E."/>
            <person name="Han Y."/>
            <person name="Muzny D.M."/>
            <person name="Worley K.C."/>
            <person name="Gibbs R.A."/>
        </authorList>
    </citation>
    <scope>NUCLEOTIDE SEQUENCE</scope>
</reference>
<feature type="compositionally biased region" description="Polar residues" evidence="1">
    <location>
        <begin position="407"/>
        <end position="430"/>
    </location>
</feature>
<dbReference type="PANTHER" id="PTHR37984:SF5">
    <property type="entry name" value="PROTEIN NYNRIN-LIKE"/>
    <property type="match status" value="1"/>
</dbReference>
<dbReference type="InterPro" id="IPR036397">
    <property type="entry name" value="RNaseH_sf"/>
</dbReference>
<dbReference type="PROSITE" id="PS50994">
    <property type="entry name" value="INTEGRASE"/>
    <property type="match status" value="1"/>
</dbReference>
<feature type="region of interest" description="Disordered" evidence="1">
    <location>
        <begin position="355"/>
        <end position="380"/>
    </location>
</feature>
<keyword evidence="4" id="KW-1185">Reference proteome</keyword>
<dbReference type="GO" id="GO:0015074">
    <property type="term" value="P:DNA integration"/>
    <property type="evidence" value="ECO:0007669"/>
    <property type="project" value="InterPro"/>
</dbReference>
<dbReference type="Gene3D" id="3.30.420.10">
    <property type="entry name" value="Ribonuclease H-like superfamily/Ribonuclease H"/>
    <property type="match status" value="1"/>
</dbReference>
<evidence type="ECO:0000313" key="3">
    <source>
        <dbReference type="EnsemblMetazoa" id="XP_030850197"/>
    </source>
</evidence>
<feature type="compositionally biased region" description="Low complexity" evidence="1">
    <location>
        <begin position="431"/>
        <end position="453"/>
    </location>
</feature>
<feature type="domain" description="Integrase catalytic" evidence="2">
    <location>
        <begin position="184"/>
        <end position="354"/>
    </location>
</feature>
<dbReference type="InterPro" id="IPR012337">
    <property type="entry name" value="RNaseH-like_sf"/>
</dbReference>
<dbReference type="GO" id="GO:0003676">
    <property type="term" value="F:nucleic acid binding"/>
    <property type="evidence" value="ECO:0007669"/>
    <property type="project" value="InterPro"/>
</dbReference>
<dbReference type="FunCoup" id="A0A7M7T325">
    <property type="interactions" value="57"/>
</dbReference>
<dbReference type="Pfam" id="PF17921">
    <property type="entry name" value="Integrase_H2C2"/>
    <property type="match status" value="1"/>
</dbReference>
<evidence type="ECO:0000313" key="4">
    <source>
        <dbReference type="Proteomes" id="UP000007110"/>
    </source>
</evidence>
<feature type="region of interest" description="Disordered" evidence="1">
    <location>
        <begin position="1"/>
        <end position="34"/>
    </location>
</feature>
<dbReference type="EnsemblMetazoa" id="XM_030994337">
    <property type="protein sequence ID" value="XP_030850197"/>
    <property type="gene ID" value="LOC100892515"/>
</dbReference>
<feature type="compositionally biased region" description="Basic and acidic residues" evidence="1">
    <location>
        <begin position="368"/>
        <end position="380"/>
    </location>
</feature>
<dbReference type="KEGG" id="spu:100892515"/>